<evidence type="ECO:0000256" key="1">
    <source>
        <dbReference type="ARBA" id="ARBA00007557"/>
    </source>
</evidence>
<dbReference type="InterPro" id="IPR033948">
    <property type="entry name" value="ETF_beta_N"/>
</dbReference>
<comment type="similarity">
    <text evidence="1">Belongs to the ETF beta-subunit/FixA family.</text>
</comment>
<dbReference type="Pfam" id="PF01012">
    <property type="entry name" value="ETF"/>
    <property type="match status" value="1"/>
</dbReference>
<dbReference type="EMBL" id="FMJE01000004">
    <property type="protein sequence ID" value="SCM81912.1"/>
    <property type="molecule type" value="Genomic_DNA"/>
</dbReference>
<evidence type="ECO:0000259" key="4">
    <source>
        <dbReference type="SMART" id="SM00893"/>
    </source>
</evidence>
<dbReference type="CDD" id="cd01714">
    <property type="entry name" value="ETF_beta"/>
    <property type="match status" value="1"/>
</dbReference>
<sequence>MQIITCFKVVPEEQDITVTASGDLVFDRAKLTISNYDLNAIEAGAQLAEAHGAMMVGLSVGAANIDESKMKKNVLSRGPESLYLAADNSFADMDTCQTATVLKAAIEKIGAYDLVICGEGSSDIYAQQVGIQLGQLLNIPTINSISKITVEGKNVIVERSLEDEIEMLEIAMPAIISVTSDINLPRIPSMKQILAAGKKTSTVWTAAEIGLAQPERTIEILETKAPKQADRKQEVIEGDSDEAVQKLIEVISKELK</sequence>
<protein>
    <recommendedName>
        <fullName evidence="2">Electron transfer flavoprotein small subunit</fullName>
    </recommendedName>
</protein>
<dbReference type="PROSITE" id="PS01065">
    <property type="entry name" value="ETF_BETA"/>
    <property type="match status" value="1"/>
</dbReference>
<evidence type="ECO:0000256" key="2">
    <source>
        <dbReference type="ARBA" id="ARBA00042002"/>
    </source>
</evidence>
<dbReference type="InterPro" id="IPR000049">
    <property type="entry name" value="ET-Flavoprotein_bsu_CS"/>
</dbReference>
<comment type="cofactor">
    <cofactor evidence="3">
        <name>AMP</name>
        <dbReference type="ChEBI" id="CHEBI:456215"/>
    </cofactor>
</comment>
<dbReference type="PIRSF" id="PIRSF000090">
    <property type="entry name" value="Beta-ETF"/>
    <property type="match status" value="1"/>
</dbReference>
<proteinExistence type="inferred from homology"/>
<feature type="domain" description="Electron transfer flavoprotein alpha/beta-subunit N-terminal" evidence="4">
    <location>
        <begin position="23"/>
        <end position="213"/>
    </location>
</feature>
<dbReference type="AlphaFoldDB" id="A0A212LWL1"/>
<gene>
    <name evidence="5" type="primary">ydiQ</name>
    <name evidence="5" type="ORF">KL86SPO_40397</name>
</gene>
<dbReference type="GO" id="GO:0009055">
    <property type="term" value="F:electron transfer activity"/>
    <property type="evidence" value="ECO:0007669"/>
    <property type="project" value="InterPro"/>
</dbReference>
<evidence type="ECO:0000256" key="3">
    <source>
        <dbReference type="ARBA" id="ARBA00049933"/>
    </source>
</evidence>
<dbReference type="PANTHER" id="PTHR21294">
    <property type="entry name" value="ELECTRON TRANSFER FLAVOPROTEIN BETA-SUBUNIT"/>
    <property type="match status" value="1"/>
</dbReference>
<dbReference type="SUPFAM" id="SSF52402">
    <property type="entry name" value="Adenine nucleotide alpha hydrolases-like"/>
    <property type="match status" value="1"/>
</dbReference>
<dbReference type="InterPro" id="IPR014729">
    <property type="entry name" value="Rossmann-like_a/b/a_fold"/>
</dbReference>
<organism evidence="5">
    <name type="scientific">uncultured Sporomusa sp</name>
    <dbReference type="NCBI Taxonomy" id="307249"/>
    <lineage>
        <taxon>Bacteria</taxon>
        <taxon>Bacillati</taxon>
        <taxon>Bacillota</taxon>
        <taxon>Negativicutes</taxon>
        <taxon>Selenomonadales</taxon>
        <taxon>Sporomusaceae</taxon>
        <taxon>Sporomusa</taxon>
        <taxon>environmental samples</taxon>
    </lineage>
</organism>
<dbReference type="RefSeq" id="WP_288184761.1">
    <property type="nucleotide sequence ID" value="NZ_LT608335.1"/>
</dbReference>
<accession>A0A212LWL1</accession>
<dbReference type="InterPro" id="IPR012255">
    <property type="entry name" value="ETF_b"/>
</dbReference>
<name>A0A212LWL1_9FIRM</name>
<dbReference type="SMART" id="SM00893">
    <property type="entry name" value="ETF"/>
    <property type="match status" value="1"/>
</dbReference>
<dbReference type="InterPro" id="IPR014730">
    <property type="entry name" value="ETF_a/b_N"/>
</dbReference>
<reference evidence="5" key="1">
    <citation type="submission" date="2016-08" db="EMBL/GenBank/DDBJ databases">
        <authorList>
            <person name="Seilhamer J.J."/>
        </authorList>
    </citation>
    <scope>NUCLEOTIDE SEQUENCE</scope>
    <source>
        <strain evidence="5">86</strain>
    </source>
</reference>
<dbReference type="PANTHER" id="PTHR21294:SF17">
    <property type="entry name" value="PROTEIN FIXA"/>
    <property type="match status" value="1"/>
</dbReference>
<dbReference type="NCBIfam" id="NF008998">
    <property type="entry name" value="PRK12342.1"/>
    <property type="match status" value="1"/>
</dbReference>
<evidence type="ECO:0000313" key="5">
    <source>
        <dbReference type="EMBL" id="SCM81912.1"/>
    </source>
</evidence>
<dbReference type="Gene3D" id="3.40.50.620">
    <property type="entry name" value="HUPs"/>
    <property type="match status" value="1"/>
</dbReference>
<dbReference type="NCBIfam" id="NF002888">
    <property type="entry name" value="PRK03359.1"/>
    <property type="match status" value="1"/>
</dbReference>